<evidence type="ECO:0000256" key="1">
    <source>
        <dbReference type="SAM" id="Phobius"/>
    </source>
</evidence>
<evidence type="ECO:0000313" key="3">
    <source>
        <dbReference type="Proteomes" id="UP000321805"/>
    </source>
</evidence>
<dbReference type="Proteomes" id="UP000321805">
    <property type="component" value="Chromosome"/>
</dbReference>
<dbReference type="KEGG" id="bsol:FSW04_15585"/>
<proteinExistence type="predicted"/>
<keyword evidence="1" id="KW-0472">Membrane</keyword>
<keyword evidence="1" id="KW-0812">Transmembrane</keyword>
<sequence length="170" mass="18110">MRRMRLGEWAAAIGALGLLATLFLDWFGVDLATRQRGRVHVGLFDAVHLSGWGSLGWVVDVPLALTIAGGLAIVYATLRRVSPAWPVGASVLTTTVGWLTFLVLLVRVLTQPSLGAGLSNAEVSVRWPAYLGLVFTAMVAAGAWQVLRDDRVDAPESAYVPPPARPVPGT</sequence>
<dbReference type="OrthoDB" id="5244724at2"/>
<keyword evidence="1" id="KW-1133">Transmembrane helix</keyword>
<name>A0A5B8U6Z2_9ACTN</name>
<keyword evidence="3" id="KW-1185">Reference proteome</keyword>
<organism evidence="2 3">
    <name type="scientific">Baekduia soli</name>
    <dbReference type="NCBI Taxonomy" id="496014"/>
    <lineage>
        <taxon>Bacteria</taxon>
        <taxon>Bacillati</taxon>
        <taxon>Actinomycetota</taxon>
        <taxon>Thermoleophilia</taxon>
        <taxon>Solirubrobacterales</taxon>
        <taxon>Baekduiaceae</taxon>
        <taxon>Baekduia</taxon>
    </lineage>
</organism>
<dbReference type="AlphaFoldDB" id="A0A5B8U6Z2"/>
<feature type="transmembrane region" description="Helical" evidence="1">
    <location>
        <begin position="85"/>
        <end position="109"/>
    </location>
</feature>
<evidence type="ECO:0000313" key="2">
    <source>
        <dbReference type="EMBL" id="QEC48853.1"/>
    </source>
</evidence>
<feature type="transmembrane region" description="Helical" evidence="1">
    <location>
        <begin position="55"/>
        <end position="78"/>
    </location>
</feature>
<protein>
    <submittedName>
        <fullName evidence="2">Uncharacterized protein</fullName>
    </submittedName>
</protein>
<gene>
    <name evidence="2" type="ORF">FSW04_15585</name>
</gene>
<accession>A0A5B8U6Z2</accession>
<reference evidence="2 3" key="1">
    <citation type="journal article" date="2018" name="J. Microbiol.">
        <title>Baekduia soli gen. nov., sp. nov., a novel bacterium isolated from the soil of Baekdu Mountain and proposal of a novel family name, Baekduiaceae fam. nov.</title>
        <authorList>
            <person name="An D.S."/>
            <person name="Siddiqi M.Z."/>
            <person name="Kim K.H."/>
            <person name="Yu H.S."/>
            <person name="Im W.T."/>
        </authorList>
    </citation>
    <scope>NUCLEOTIDE SEQUENCE [LARGE SCALE GENOMIC DNA]</scope>
    <source>
        <strain evidence="2 3">BR7-21</strain>
    </source>
</reference>
<feature type="transmembrane region" description="Helical" evidence="1">
    <location>
        <begin position="129"/>
        <end position="147"/>
    </location>
</feature>
<dbReference type="RefSeq" id="WP_146920849.1">
    <property type="nucleotide sequence ID" value="NZ_CP042430.1"/>
</dbReference>
<dbReference type="EMBL" id="CP042430">
    <property type="protein sequence ID" value="QEC48853.1"/>
    <property type="molecule type" value="Genomic_DNA"/>
</dbReference>